<keyword evidence="2" id="KW-1185">Reference proteome</keyword>
<feature type="non-terminal residue" evidence="1">
    <location>
        <position position="58"/>
    </location>
</feature>
<protein>
    <submittedName>
        <fullName evidence="1">Uncharacterized protein</fullName>
    </submittedName>
</protein>
<dbReference type="EMBL" id="JAWDJR010000019">
    <property type="protein sequence ID" value="KAK9958186.1"/>
    <property type="molecule type" value="Genomic_DNA"/>
</dbReference>
<reference evidence="1 2" key="1">
    <citation type="submission" date="2024-05" db="EMBL/GenBank/DDBJ databases">
        <title>A high-quality chromosomal-level genome assembly of Topmouth culter (Culter alburnus).</title>
        <authorList>
            <person name="Zhao H."/>
        </authorList>
    </citation>
    <scope>NUCLEOTIDE SEQUENCE [LARGE SCALE GENOMIC DNA]</scope>
    <source>
        <strain evidence="1">CATC2023</strain>
        <tissue evidence="1">Muscle</tissue>
    </source>
</reference>
<sequence>MHMISWTIGQLGRGATLCLRLASTGQGQGRRSRANVKLEMASCLAEPSGAPVPQITAL</sequence>
<accession>A0AAW1Z9Q7</accession>
<evidence type="ECO:0000313" key="1">
    <source>
        <dbReference type="EMBL" id="KAK9958186.1"/>
    </source>
</evidence>
<proteinExistence type="predicted"/>
<evidence type="ECO:0000313" key="2">
    <source>
        <dbReference type="Proteomes" id="UP001479290"/>
    </source>
</evidence>
<gene>
    <name evidence="1" type="ORF">ABG768_012360</name>
</gene>
<comment type="caution">
    <text evidence="1">The sequence shown here is derived from an EMBL/GenBank/DDBJ whole genome shotgun (WGS) entry which is preliminary data.</text>
</comment>
<organism evidence="1 2">
    <name type="scientific">Culter alburnus</name>
    <name type="common">Topmouth culter</name>
    <dbReference type="NCBI Taxonomy" id="194366"/>
    <lineage>
        <taxon>Eukaryota</taxon>
        <taxon>Metazoa</taxon>
        <taxon>Chordata</taxon>
        <taxon>Craniata</taxon>
        <taxon>Vertebrata</taxon>
        <taxon>Euteleostomi</taxon>
        <taxon>Actinopterygii</taxon>
        <taxon>Neopterygii</taxon>
        <taxon>Teleostei</taxon>
        <taxon>Ostariophysi</taxon>
        <taxon>Cypriniformes</taxon>
        <taxon>Xenocyprididae</taxon>
        <taxon>Xenocypridinae</taxon>
        <taxon>Culter</taxon>
    </lineage>
</organism>
<name>A0AAW1Z9Q7_CULAL</name>
<dbReference type="Proteomes" id="UP001479290">
    <property type="component" value="Unassembled WGS sequence"/>
</dbReference>
<dbReference type="AlphaFoldDB" id="A0AAW1Z9Q7"/>